<dbReference type="AlphaFoldDB" id="A0A2R5FX86"/>
<protein>
    <recommendedName>
        <fullName evidence="3">LamG-like jellyroll fold domain-containing protein</fullName>
    </recommendedName>
</protein>
<dbReference type="SUPFAM" id="SSF49899">
    <property type="entry name" value="Concanavalin A-like lectins/glucanases"/>
    <property type="match status" value="1"/>
</dbReference>
<organism evidence="1 2">
    <name type="scientific">Nostoc commune NIES-4072</name>
    <dbReference type="NCBI Taxonomy" id="2005467"/>
    <lineage>
        <taxon>Bacteria</taxon>
        <taxon>Bacillati</taxon>
        <taxon>Cyanobacteriota</taxon>
        <taxon>Cyanophyceae</taxon>
        <taxon>Nostocales</taxon>
        <taxon>Nostocaceae</taxon>
        <taxon>Nostoc</taxon>
    </lineage>
</organism>
<dbReference type="Gene3D" id="2.60.120.200">
    <property type="match status" value="1"/>
</dbReference>
<comment type="caution">
    <text evidence="1">The sequence shown here is derived from an EMBL/GenBank/DDBJ whole genome shotgun (WGS) entry which is preliminary data.</text>
</comment>
<name>A0A2R5FX86_NOSCO</name>
<dbReference type="Proteomes" id="UP000245124">
    <property type="component" value="Unassembled WGS sequence"/>
</dbReference>
<dbReference type="OrthoDB" id="518259at2"/>
<evidence type="ECO:0008006" key="3">
    <source>
        <dbReference type="Google" id="ProtNLM"/>
    </source>
</evidence>
<gene>
    <name evidence="1" type="ORF">NIES4072_63910</name>
</gene>
<keyword evidence="2" id="KW-1185">Reference proteome</keyword>
<dbReference type="EMBL" id="BDUD01000001">
    <property type="protein sequence ID" value="GBG22679.1"/>
    <property type="molecule type" value="Genomic_DNA"/>
</dbReference>
<dbReference type="Pfam" id="PF13385">
    <property type="entry name" value="Laminin_G_3"/>
    <property type="match status" value="1"/>
</dbReference>
<dbReference type="InterPro" id="IPR013320">
    <property type="entry name" value="ConA-like_dom_sf"/>
</dbReference>
<dbReference type="RefSeq" id="WP_109012360.1">
    <property type="nucleotide sequence ID" value="NZ_BDUD01000001.1"/>
</dbReference>
<sequence length="273" mass="29515">MTQIKDIAISKTVAADNDFLIMQSPVGETYKITKADLLQGLSSVGTADSNSDNLFSSVVLLLSNNNNFLDKSSLANSLSVSGITISSISKFGANSAYFAGSANILTTPNRNEFNLGNSDFTIEAWVYPTVLDGNPRYVISKVGDLSNNSNRSYGLNVSANNFQWYFTSDGINDSPINFPCNLQINNWYHIAVSRTNNNLYGFLNGVLISSTSHSTTYFNSSASLTIGSFGGYAANGYPQLSFIGNIEKNGLRVTKVCRYTSSFTVSTKAFSTI</sequence>
<evidence type="ECO:0000313" key="1">
    <source>
        <dbReference type="EMBL" id="GBG22679.1"/>
    </source>
</evidence>
<accession>A0A2R5FX86</accession>
<proteinExistence type="predicted"/>
<evidence type="ECO:0000313" key="2">
    <source>
        <dbReference type="Proteomes" id="UP000245124"/>
    </source>
</evidence>
<reference evidence="1 2" key="1">
    <citation type="submission" date="2017-06" db="EMBL/GenBank/DDBJ databases">
        <title>Genome sequencing of cyanobaciteial culture collection at National Institute for Environmental Studies (NIES).</title>
        <authorList>
            <person name="Hirose Y."/>
            <person name="Shimura Y."/>
            <person name="Fujisawa T."/>
            <person name="Nakamura Y."/>
            <person name="Kawachi M."/>
        </authorList>
    </citation>
    <scope>NUCLEOTIDE SEQUENCE [LARGE SCALE GENOMIC DNA]</scope>
    <source>
        <strain evidence="1 2">NIES-4072</strain>
    </source>
</reference>